<sequence length="169" mass="18552">MESNNDQRTVLTEEQDGAVAQSIELGKRQIQQEIATGRIPPTVTDFARLHDFVDANEFGGLCEDEGEWNRLFPRTSAAEEDAFCEAANRVQEALGKWLAASVERNALLVEKLVEDALNAACLSVQDGLKVSAGDVAGVFFSGSQKEAFQAMFARYVLCEISWMAEEEGD</sequence>
<dbReference type="EMBL" id="CAJZAI010000012">
    <property type="protein sequence ID" value="CAG9180529.1"/>
    <property type="molecule type" value="Genomic_DNA"/>
</dbReference>
<organism evidence="1 2">
    <name type="scientific">Cupriavidus laharis</name>
    <dbReference type="NCBI Taxonomy" id="151654"/>
    <lineage>
        <taxon>Bacteria</taxon>
        <taxon>Pseudomonadati</taxon>
        <taxon>Pseudomonadota</taxon>
        <taxon>Betaproteobacteria</taxon>
        <taxon>Burkholderiales</taxon>
        <taxon>Burkholderiaceae</taxon>
        <taxon>Cupriavidus</taxon>
    </lineage>
</organism>
<reference evidence="1 2" key="1">
    <citation type="submission" date="2021-08" db="EMBL/GenBank/DDBJ databases">
        <authorList>
            <person name="Peeters C."/>
        </authorList>
    </citation>
    <scope>NUCLEOTIDE SEQUENCE [LARGE SCALE GENOMIC DNA]</scope>
    <source>
        <strain evidence="1 2">LMG 23992</strain>
    </source>
</reference>
<name>A0ABN7Z3G7_9BURK</name>
<protein>
    <submittedName>
        <fullName evidence="1">Uncharacterized protein</fullName>
    </submittedName>
</protein>
<proteinExistence type="predicted"/>
<dbReference type="Proteomes" id="UP000727654">
    <property type="component" value="Unassembled WGS sequence"/>
</dbReference>
<dbReference type="RefSeq" id="WP_224081740.1">
    <property type="nucleotide sequence ID" value="NZ_CAJZAI010000012.1"/>
</dbReference>
<accession>A0ABN7Z3G7</accession>
<comment type="caution">
    <text evidence="1">The sequence shown here is derived from an EMBL/GenBank/DDBJ whole genome shotgun (WGS) entry which is preliminary data.</text>
</comment>
<gene>
    <name evidence="1" type="ORF">LMG23992_04265</name>
</gene>
<evidence type="ECO:0000313" key="2">
    <source>
        <dbReference type="Proteomes" id="UP000727654"/>
    </source>
</evidence>
<keyword evidence="2" id="KW-1185">Reference proteome</keyword>
<evidence type="ECO:0000313" key="1">
    <source>
        <dbReference type="EMBL" id="CAG9180529.1"/>
    </source>
</evidence>